<dbReference type="PANTHER" id="PTHR13393:SF0">
    <property type="entry name" value="RNA N6-ADENOSINE-METHYLTRANSFERASE METTL16"/>
    <property type="match status" value="1"/>
</dbReference>
<dbReference type="GO" id="GO:0070475">
    <property type="term" value="P:rRNA base methylation"/>
    <property type="evidence" value="ECO:0007669"/>
    <property type="project" value="TreeGrafter"/>
</dbReference>
<dbReference type="GO" id="GO:0008168">
    <property type="term" value="F:methyltransferase activity"/>
    <property type="evidence" value="ECO:0007669"/>
    <property type="project" value="UniProtKB-KW"/>
</dbReference>
<dbReference type="Pfam" id="PF05971">
    <property type="entry name" value="Methyltransf_10"/>
    <property type="match status" value="1"/>
</dbReference>
<dbReference type="CDD" id="cd02440">
    <property type="entry name" value="AdoMet_MTases"/>
    <property type="match status" value="1"/>
</dbReference>
<sequence length="860" mass="94254">MSDVGVTSRVLLGCRGIKDVMFCDGSTMLALQVYHVLTMVVFVFAASSNTHNFTLQIRGPTSVTNIENLRITATITNIGDEDLKLLNDPTSPLSTLPGDIFTVVNSAGTAAQFKGIVAKYIPDVAAKIGAFTVLKPHESASVHHDLSDAYDLTATGAGTYTITPRDVFYALNEQDQVSTWRAYGASTSIQINVDGRLVKPRTPPSASSKSLEKRIIHNHCTDIQEWDLGLAGDQANKYTASAMVYLDSLSTPTERWNAWFGSWTFDRQATVRYQMAFLANNNFESYLYDCTCQDKGVYAYVYPQEPGTIYICGAFWGAHKTGTDSRFEPKNTDDRLPGCPSTEQPSTHIALRALTKAILKTDFSLELEVPEDRLCPPVPNRLNYVLWIEDIVKATCQGLRLVKTSPSLSEDIALNEEVRGLDIGTGSSAIYPLLACVRNPSWSILATELDEQSFTYAERNIHANDFSSRITLHRASSYLFGPLFADPSLRISFTMCNPPFYASVSEISASKAAKDEDALSTCTGGDREMVYAPSPTTLPPRPPPAASGEEYETAYAKAIREGGEIAFLARMVDESLYLGERGGWYTSMLGKMRSVPEVVGLIKLAGIDNYAITQFTQGQTRRWAVGWSFSSLRLPDDVSRMSYLPPTHALYKVQPSRTTLDRPIAYPRTLAPTTSTPQEALASVAARVLQSIAKESSGSIEVERLNDGEVGEDEGEEEKEEWVVRAKENTWSRAARRKRKRGALDGADKGGEGMGQGSGKRVRRAGDGGEGALIGRSGALGGEGKGVEGQLEVPGGPWKMVCLLTVLRPSPEDVWRVRGRWMYGSQDAREMWEGFVGHVVGRIEAEVERMVPSPPNGEDE</sequence>
<dbReference type="InterPro" id="IPR010286">
    <property type="entry name" value="METTL16/RlmF"/>
</dbReference>
<dbReference type="Proteomes" id="UP000541558">
    <property type="component" value="Unassembled WGS sequence"/>
</dbReference>
<comment type="caution">
    <text evidence="5">The sequence shown here is derived from an EMBL/GenBank/DDBJ whole genome shotgun (WGS) entry which is preliminary data.</text>
</comment>
<evidence type="ECO:0000256" key="2">
    <source>
        <dbReference type="ARBA" id="ARBA00022679"/>
    </source>
</evidence>
<dbReference type="SUPFAM" id="SSF53335">
    <property type="entry name" value="S-adenosyl-L-methionine-dependent methyltransferases"/>
    <property type="match status" value="1"/>
</dbReference>
<dbReference type="OrthoDB" id="514248at2759"/>
<feature type="compositionally biased region" description="Gly residues" evidence="3">
    <location>
        <begin position="768"/>
        <end position="784"/>
    </location>
</feature>
<dbReference type="SUPFAM" id="SSF55486">
    <property type="entry name" value="Metalloproteases ('zincins'), catalytic domain"/>
    <property type="match status" value="1"/>
</dbReference>
<dbReference type="Gene3D" id="3.40.390.10">
    <property type="entry name" value="Collagenase (Catalytic Domain)"/>
    <property type="match status" value="1"/>
</dbReference>
<organism evidence="5 6">
    <name type="scientific">Ephemerocybe angulata</name>
    <dbReference type="NCBI Taxonomy" id="980116"/>
    <lineage>
        <taxon>Eukaryota</taxon>
        <taxon>Fungi</taxon>
        <taxon>Dikarya</taxon>
        <taxon>Basidiomycota</taxon>
        <taxon>Agaricomycotina</taxon>
        <taxon>Agaricomycetes</taxon>
        <taxon>Agaricomycetidae</taxon>
        <taxon>Agaricales</taxon>
        <taxon>Agaricineae</taxon>
        <taxon>Psathyrellaceae</taxon>
        <taxon>Ephemerocybe</taxon>
    </lineage>
</organism>
<dbReference type="InterPro" id="IPR029463">
    <property type="entry name" value="Lys_MEP"/>
</dbReference>
<evidence type="ECO:0000313" key="5">
    <source>
        <dbReference type="EMBL" id="KAF5311206.1"/>
    </source>
</evidence>
<feature type="region of interest" description="Disordered" evidence="3">
    <location>
        <begin position="734"/>
        <end position="792"/>
    </location>
</feature>
<dbReference type="GO" id="GO:0004222">
    <property type="term" value="F:metalloendopeptidase activity"/>
    <property type="evidence" value="ECO:0007669"/>
    <property type="project" value="InterPro"/>
</dbReference>
<dbReference type="Gene3D" id="3.40.50.150">
    <property type="entry name" value="Vaccinia Virus protein VP39"/>
    <property type="match status" value="1"/>
</dbReference>
<dbReference type="GO" id="GO:0005634">
    <property type="term" value="C:nucleus"/>
    <property type="evidence" value="ECO:0007669"/>
    <property type="project" value="TreeGrafter"/>
</dbReference>
<gene>
    <name evidence="5" type="ORF">D9611_013001</name>
</gene>
<keyword evidence="6" id="KW-1185">Reference proteome</keyword>
<reference evidence="5 6" key="1">
    <citation type="journal article" date="2020" name="ISME J.">
        <title>Uncovering the hidden diversity of litter-decomposition mechanisms in mushroom-forming fungi.</title>
        <authorList>
            <person name="Floudas D."/>
            <person name="Bentzer J."/>
            <person name="Ahren D."/>
            <person name="Johansson T."/>
            <person name="Persson P."/>
            <person name="Tunlid A."/>
        </authorList>
    </citation>
    <scope>NUCLEOTIDE SEQUENCE [LARGE SCALE GENOMIC DNA]</scope>
    <source>
        <strain evidence="5 6">CBS 175.51</strain>
    </source>
</reference>
<dbReference type="SMART" id="SM01351">
    <property type="entry name" value="Aspzincin_M35"/>
    <property type="match status" value="1"/>
</dbReference>
<dbReference type="Pfam" id="PF14521">
    <property type="entry name" value="Aspzincin_M35"/>
    <property type="match status" value="1"/>
</dbReference>
<feature type="domain" description="Lysine-specific metallo-endopeptidase" evidence="4">
    <location>
        <begin position="244"/>
        <end position="370"/>
    </location>
</feature>
<keyword evidence="2" id="KW-0808">Transferase</keyword>
<dbReference type="Gene3D" id="2.60.40.2970">
    <property type="match status" value="1"/>
</dbReference>
<protein>
    <recommendedName>
        <fullName evidence="4">Lysine-specific metallo-endopeptidase domain-containing protein</fullName>
    </recommendedName>
</protein>
<proteinExistence type="predicted"/>
<keyword evidence="1" id="KW-0489">Methyltransferase</keyword>
<evidence type="ECO:0000256" key="3">
    <source>
        <dbReference type="SAM" id="MobiDB-lite"/>
    </source>
</evidence>
<dbReference type="EMBL" id="JAACJK010000228">
    <property type="protein sequence ID" value="KAF5311206.1"/>
    <property type="molecule type" value="Genomic_DNA"/>
</dbReference>
<evidence type="ECO:0000259" key="4">
    <source>
        <dbReference type="SMART" id="SM01351"/>
    </source>
</evidence>
<dbReference type="InterPro" id="IPR024079">
    <property type="entry name" value="MetalloPept_cat_dom_sf"/>
</dbReference>
<dbReference type="AlphaFoldDB" id="A0A8H5AUV8"/>
<dbReference type="PANTHER" id="PTHR13393">
    <property type="entry name" value="SAM-DEPENDENT METHYLTRANSFERASE"/>
    <property type="match status" value="1"/>
</dbReference>
<name>A0A8H5AUV8_9AGAR</name>
<evidence type="ECO:0000256" key="1">
    <source>
        <dbReference type="ARBA" id="ARBA00022603"/>
    </source>
</evidence>
<evidence type="ECO:0000313" key="6">
    <source>
        <dbReference type="Proteomes" id="UP000541558"/>
    </source>
</evidence>
<dbReference type="InterPro" id="IPR029063">
    <property type="entry name" value="SAM-dependent_MTases_sf"/>
</dbReference>
<feature type="compositionally biased region" description="Basic and acidic residues" evidence="3">
    <location>
        <begin position="742"/>
        <end position="751"/>
    </location>
</feature>
<accession>A0A8H5AUV8</accession>